<sequence length="118" mass="13069">MNDTQTIQIFDLIGDSQARDYIAIKAYKIGSDVSGIKDSINDILDDDPSKVFDNILNMAENNISNIINPSNWEAGPKLKPGVPCEYIWILPIPSSLAEAFSHEFNQDEIDPIGDMIGQ</sequence>
<dbReference type="Proteomes" id="UP000595323">
    <property type="component" value="Segment"/>
</dbReference>
<evidence type="ECO:0000313" key="2">
    <source>
        <dbReference type="Proteomes" id="UP000595323"/>
    </source>
</evidence>
<reference evidence="1 2" key="1">
    <citation type="submission" date="2020-08" db="EMBL/GenBank/DDBJ databases">
        <authorList>
            <person name="Sorensen M.C.H."/>
        </authorList>
    </citation>
    <scope>NUCLEOTIDE SEQUENCE [LARGE SCALE GENOMIC DNA]</scope>
</reference>
<evidence type="ECO:0000313" key="1">
    <source>
        <dbReference type="EMBL" id="QPX63077.1"/>
    </source>
</evidence>
<proteinExistence type="predicted"/>
<gene>
    <name evidence="1" type="ORF">F336_119</name>
</gene>
<keyword evidence="2" id="KW-1185">Reference proteome</keyword>
<protein>
    <submittedName>
        <fullName evidence="1">Uncharacterized protein</fullName>
    </submittedName>
</protein>
<dbReference type="EMBL" id="MT863715">
    <property type="protein sequence ID" value="QPX63077.1"/>
    <property type="molecule type" value="Genomic_DNA"/>
</dbReference>
<name>A0A7T3N1V3_9CAUD</name>
<accession>A0A7T3N1V3</accession>
<organism evidence="1 2">
    <name type="scientific">Campylobacter phage F336</name>
    <dbReference type="NCBI Taxonomy" id="2794361"/>
    <lineage>
        <taxon>Viruses</taxon>
        <taxon>Duplodnaviria</taxon>
        <taxon>Heunggongvirae</taxon>
        <taxon>Uroviricota</taxon>
        <taxon>Caudoviricetes</taxon>
        <taxon>Connertonviridae</taxon>
        <taxon>Fletchervirus</taxon>
        <taxon>Fletchervirus F336</taxon>
    </lineage>
</organism>